<dbReference type="SUPFAM" id="SSF58014">
    <property type="entry name" value="Coiled-coil domain of nucleotide exchange factor GrpE"/>
    <property type="match status" value="1"/>
</dbReference>
<dbReference type="InterPro" id="IPR000740">
    <property type="entry name" value="GrpE"/>
</dbReference>
<dbReference type="PANTHER" id="PTHR21237">
    <property type="entry name" value="GRPE PROTEIN"/>
    <property type="match status" value="1"/>
</dbReference>
<dbReference type="GO" id="GO:0000774">
    <property type="term" value="F:adenyl-nucleotide exchange factor activity"/>
    <property type="evidence" value="ECO:0007669"/>
    <property type="project" value="InterPro"/>
</dbReference>
<dbReference type="PRINTS" id="PR00773">
    <property type="entry name" value="GRPEPROTEIN"/>
</dbReference>
<dbReference type="GO" id="GO:0042803">
    <property type="term" value="F:protein homodimerization activity"/>
    <property type="evidence" value="ECO:0007669"/>
    <property type="project" value="InterPro"/>
</dbReference>
<accession>A0A1S7LPN1</accession>
<evidence type="ECO:0000256" key="12">
    <source>
        <dbReference type="RuleBase" id="RU004478"/>
    </source>
</evidence>
<dbReference type="EMBL" id="LO017727">
    <property type="protein sequence ID" value="CRH08159.1"/>
    <property type="molecule type" value="Genomic_DNA"/>
</dbReference>
<evidence type="ECO:0000256" key="8">
    <source>
        <dbReference type="ARBA" id="ARBA00072274"/>
    </source>
</evidence>
<evidence type="ECO:0000256" key="7">
    <source>
        <dbReference type="ARBA" id="ARBA00053401"/>
    </source>
</evidence>
<dbReference type="GO" id="GO:0051087">
    <property type="term" value="F:protein-folding chaperone binding"/>
    <property type="evidence" value="ECO:0007669"/>
    <property type="project" value="InterPro"/>
</dbReference>
<keyword evidence="4 10" id="KW-0963">Cytoplasm</keyword>
<dbReference type="Pfam" id="PF01025">
    <property type="entry name" value="GrpE"/>
    <property type="match status" value="1"/>
</dbReference>
<name>A0A1S7LPN1_MAGMO</name>
<feature type="compositionally biased region" description="Acidic residues" evidence="13">
    <location>
        <begin position="31"/>
        <end position="52"/>
    </location>
</feature>
<evidence type="ECO:0000256" key="6">
    <source>
        <dbReference type="ARBA" id="ARBA00023186"/>
    </source>
</evidence>
<comment type="similarity">
    <text evidence="2 10 12">Belongs to the GrpE family.</text>
</comment>
<evidence type="ECO:0000256" key="4">
    <source>
        <dbReference type="ARBA" id="ARBA00022490"/>
    </source>
</evidence>
<evidence type="ECO:0000256" key="2">
    <source>
        <dbReference type="ARBA" id="ARBA00009054"/>
    </source>
</evidence>
<comment type="subcellular location">
    <subcellularLocation>
        <location evidence="1 10">Cytoplasm</location>
    </subcellularLocation>
</comment>
<dbReference type="GO" id="GO:0005737">
    <property type="term" value="C:cytoplasm"/>
    <property type="evidence" value="ECO:0007669"/>
    <property type="project" value="UniProtKB-SubCell"/>
</dbReference>
<dbReference type="HAMAP" id="MF_01151">
    <property type="entry name" value="GrpE"/>
    <property type="match status" value="1"/>
</dbReference>
<keyword evidence="6 10" id="KW-0143">Chaperone</keyword>
<dbReference type="CDD" id="cd00446">
    <property type="entry name" value="GrpE"/>
    <property type="match status" value="1"/>
</dbReference>
<evidence type="ECO:0000256" key="1">
    <source>
        <dbReference type="ARBA" id="ARBA00004496"/>
    </source>
</evidence>
<dbReference type="PANTHER" id="PTHR21237:SF23">
    <property type="entry name" value="GRPE PROTEIN HOMOLOG, MITOCHONDRIAL"/>
    <property type="match status" value="1"/>
</dbReference>
<dbReference type="NCBIfam" id="NF010738">
    <property type="entry name" value="PRK14140.1"/>
    <property type="match status" value="1"/>
</dbReference>
<dbReference type="AlphaFoldDB" id="A0A1S7LPN1"/>
<comment type="subunit">
    <text evidence="3 10">Homodimer.</text>
</comment>
<dbReference type="SUPFAM" id="SSF51064">
    <property type="entry name" value="Head domain of nucleotide exchange factor GrpE"/>
    <property type="match status" value="1"/>
</dbReference>
<comment type="function">
    <text evidence="7 10 11">Participates actively in the response to hyperosmotic and heat shock by preventing the aggregation of stress-denatured proteins, in association with DnaK and GrpE. It is the nucleotide exchange factor for DnaK and may function as a thermosensor. Unfolded proteins bind initially to DnaJ; upon interaction with the DnaJ-bound protein, DnaK hydrolyzes its bound ATP, resulting in the formation of a stable complex. GrpE releases ADP from DnaK; ATP binding to DnaK triggers the release of the substrate protein, thus completing the reaction cycle. Several rounds of ATP-dependent interactions between DnaJ, DnaK and GrpE are required for fully efficient folding.</text>
</comment>
<dbReference type="PROSITE" id="PS01071">
    <property type="entry name" value="GRPE"/>
    <property type="match status" value="1"/>
</dbReference>
<evidence type="ECO:0000256" key="5">
    <source>
        <dbReference type="ARBA" id="ARBA00023016"/>
    </source>
</evidence>
<dbReference type="InterPro" id="IPR009012">
    <property type="entry name" value="GrpE_head"/>
</dbReference>
<evidence type="ECO:0000256" key="10">
    <source>
        <dbReference type="HAMAP-Rule" id="MF_01151"/>
    </source>
</evidence>
<keyword evidence="5 10" id="KW-0346">Stress response</keyword>
<dbReference type="FunFam" id="2.30.22.10:FF:000001">
    <property type="entry name" value="Protein GrpE"/>
    <property type="match status" value="1"/>
</dbReference>
<protein>
    <recommendedName>
        <fullName evidence="8 10">Protein GrpE</fullName>
    </recommendedName>
    <alternativeName>
        <fullName evidence="9 10">HSP-70 cofactor</fullName>
    </alternativeName>
</protein>
<dbReference type="Gene3D" id="3.90.20.20">
    <property type="match status" value="1"/>
</dbReference>
<evidence type="ECO:0000313" key="14">
    <source>
        <dbReference type="EMBL" id="CRH08159.1"/>
    </source>
</evidence>
<feature type="region of interest" description="Disordered" evidence="13">
    <location>
        <begin position="1"/>
        <end position="66"/>
    </location>
</feature>
<dbReference type="GO" id="GO:0006457">
    <property type="term" value="P:protein folding"/>
    <property type="evidence" value="ECO:0007669"/>
    <property type="project" value="InterPro"/>
</dbReference>
<gene>
    <name evidence="10 14" type="primary">grpE</name>
    <name evidence="14" type="ORF">MAGMO_4031</name>
</gene>
<evidence type="ECO:0000256" key="11">
    <source>
        <dbReference type="RuleBase" id="RU000639"/>
    </source>
</evidence>
<organism evidence="14">
    <name type="scientific">Magnetococcus massalia (strain MO-1)</name>
    <dbReference type="NCBI Taxonomy" id="451514"/>
    <lineage>
        <taxon>Bacteria</taxon>
        <taxon>Pseudomonadati</taxon>
        <taxon>Pseudomonadota</taxon>
        <taxon>Magnetococcia</taxon>
        <taxon>Magnetococcales</taxon>
        <taxon>Magnetococcaceae</taxon>
        <taxon>Magnetococcus</taxon>
    </lineage>
</organism>
<dbReference type="Gene3D" id="2.30.22.10">
    <property type="entry name" value="Head domain of nucleotide exchange factor GrpE"/>
    <property type="match status" value="1"/>
</dbReference>
<evidence type="ECO:0000256" key="13">
    <source>
        <dbReference type="SAM" id="MobiDB-lite"/>
    </source>
</evidence>
<dbReference type="InterPro" id="IPR013805">
    <property type="entry name" value="GrpE_CC"/>
</dbReference>
<dbReference type="GO" id="GO:0051082">
    <property type="term" value="F:unfolded protein binding"/>
    <property type="evidence" value="ECO:0007669"/>
    <property type="project" value="TreeGrafter"/>
</dbReference>
<reference evidence="14" key="1">
    <citation type="submission" date="2015-04" db="EMBL/GenBank/DDBJ databases">
        <authorList>
            <person name="Syromyatnikov M.Y."/>
            <person name="Popov V.N."/>
        </authorList>
    </citation>
    <scope>NUCLEOTIDE SEQUENCE</scope>
    <source>
        <strain evidence="14">MO-1</strain>
    </source>
</reference>
<feature type="compositionally biased region" description="Basic and acidic residues" evidence="13">
    <location>
        <begin position="1"/>
        <end position="10"/>
    </location>
</feature>
<dbReference type="NCBIfam" id="NF010748">
    <property type="entry name" value="PRK14150.1"/>
    <property type="match status" value="1"/>
</dbReference>
<evidence type="ECO:0000256" key="9">
    <source>
        <dbReference type="ARBA" id="ARBA00076414"/>
    </source>
</evidence>
<sequence length="210" mass="23331">MSGQNEKDQNPEMAAEQQEEHVSESCTLPPEGDDSMAADTETTEESGEEEATEAPTVEQQLQEATALAEENHQNLLRTMAEMDNLRKRQSREMEQARKFALENFARDLLPVADNMERAMGAMESYEEGSAIGPLVEGVQMIQQELTKVFEKNGVVRVESVDQPFDPNLHQAVMQMDSDKAPGTVVQEMQAGYTLNERLLRPAMVGVAKEG</sequence>
<proteinExistence type="inferred from homology"/>
<evidence type="ECO:0000256" key="3">
    <source>
        <dbReference type="ARBA" id="ARBA00011738"/>
    </source>
</evidence>